<reference evidence="1 2" key="1">
    <citation type="journal article" date="2010" name="PLoS ONE">
        <title>The genome sequence of the rumen methanogen Methanobrevibacter ruminantium reveals new possibilities for controlling ruminant methane emissions.</title>
        <authorList>
            <person name="Leahy S.C."/>
            <person name="Kelly W.J."/>
            <person name="Altermann E."/>
            <person name="Ronimus R.S."/>
            <person name="Yeoman C.J."/>
            <person name="Pacheco D.M."/>
            <person name="Li D."/>
            <person name="Kong Z."/>
            <person name="McTavish S."/>
            <person name="Sang C."/>
            <person name="Lambie S.C."/>
            <person name="Janssen P.H."/>
            <person name="Dey D."/>
            <person name="Attwood G.T."/>
        </authorList>
    </citation>
    <scope>NUCLEOTIDE SEQUENCE [LARGE SCALE GENOMIC DNA]</scope>
    <source>
        <strain evidence="2">ATCC 35063 / DSM 1093 / JCM 13430 / OCM 146 / M1</strain>
    </source>
</reference>
<dbReference type="AlphaFoldDB" id="D3E1C3"/>
<dbReference type="GeneID" id="8771839"/>
<dbReference type="STRING" id="634498.mru_2158"/>
<keyword evidence="2" id="KW-1185">Reference proteome</keyword>
<dbReference type="EMBL" id="CP001719">
    <property type="protein sequence ID" value="ADC48008.1"/>
    <property type="molecule type" value="Genomic_DNA"/>
</dbReference>
<dbReference type="PATRIC" id="fig|634498.28.peg.2158"/>
<sequence length="358" mass="40314">MKILAIDVGTGTEDILLYDTEKEIENSMKLVIPSPHLTIGQMISESESDLYFDGVIMGGGKIKDRCLEHMEKGYKIVFEELSGKTIRDNIEQVKSFGFEVVKEGSFDKELNEDSSLKYADYQKISLKDVDVDKLIDIFKSFDLDLEVDELIIAVQDHGYSEDMGDRDFRFEKIKEKLPEPLPPEVFAMEREEVPEYFTRMQSVIQSLEESNPEFKPVLMDTKFASLAGVCYDKEVLKLNSFIVMDIGNGHTTVASIENGKIQGVFEHHTRDLSPERFEELVLALADGTIKHEDVHDEGGHGAFALNPISKIEKVVVAGPKRALVEKTNLDYYHAAPGGDVMMTGTVGLVKSMEYLRKN</sequence>
<accession>D3E1C3</accession>
<dbReference type="SUPFAM" id="SSF53067">
    <property type="entry name" value="Actin-like ATPase domain"/>
    <property type="match status" value="1"/>
</dbReference>
<gene>
    <name evidence="1" type="ordered locus">mru_2158</name>
</gene>
<evidence type="ECO:0008006" key="3">
    <source>
        <dbReference type="Google" id="ProtNLM"/>
    </source>
</evidence>
<protein>
    <recommendedName>
        <fullName evidence="3">Pyruvate formate-lyase activating enzyme</fullName>
    </recommendedName>
</protein>
<dbReference type="OrthoDB" id="51532at2157"/>
<dbReference type="Pfam" id="PF08735">
    <property type="entry name" value="DUF1786"/>
    <property type="match status" value="1"/>
</dbReference>
<organism evidence="1 2">
    <name type="scientific">Methanobrevibacter ruminantium (strain ATCC 35063 / DSM 1093 / JCM 13430 / OCM 146 / M1)</name>
    <name type="common">Methanobacterium ruminantium</name>
    <dbReference type="NCBI Taxonomy" id="634498"/>
    <lineage>
        <taxon>Archaea</taxon>
        <taxon>Methanobacteriati</taxon>
        <taxon>Methanobacteriota</taxon>
        <taxon>Methanomada group</taxon>
        <taxon>Methanobacteria</taxon>
        <taxon>Methanobacteriales</taxon>
        <taxon>Methanobacteriaceae</taxon>
        <taxon>Methanobrevibacter</taxon>
    </lineage>
</organism>
<dbReference type="HOGENOM" id="CLU_803466_0_0_2"/>
<dbReference type="PIRSF" id="PIRSF029129">
    <property type="entry name" value="DUF1786_pyruvate_format-lyase"/>
    <property type="match status" value="1"/>
</dbReference>
<dbReference type="InterPro" id="IPR043129">
    <property type="entry name" value="ATPase_NBD"/>
</dbReference>
<dbReference type="InterPro" id="IPR014846">
    <property type="entry name" value="DUF1786_pyruvate_format-lyase"/>
</dbReference>
<evidence type="ECO:0000313" key="1">
    <source>
        <dbReference type="EMBL" id="ADC48008.1"/>
    </source>
</evidence>
<dbReference type="Proteomes" id="UP000008680">
    <property type="component" value="Chromosome"/>
</dbReference>
<proteinExistence type="predicted"/>
<evidence type="ECO:0000313" key="2">
    <source>
        <dbReference type="Proteomes" id="UP000008680"/>
    </source>
</evidence>
<name>D3E1C3_METRM</name>
<dbReference type="RefSeq" id="WP_012956956.1">
    <property type="nucleotide sequence ID" value="NC_013790.1"/>
</dbReference>
<dbReference type="KEGG" id="mru:mru_2158"/>
<dbReference type="eggNOG" id="arCOG04365">
    <property type="taxonomic scope" value="Archaea"/>
</dbReference>